<reference evidence="1" key="1">
    <citation type="submission" date="2016-09" db="EMBL/GenBank/DDBJ databases">
        <title>The Complete Genome of Burkholderia sprentiae wsm5005.</title>
        <authorList>
            <person name="De Meyer S."/>
            <person name="Wang P."/>
            <person name="Terpolilli J."/>
        </authorList>
    </citation>
    <scope>NUCLEOTIDE SEQUENCE [LARGE SCALE GENOMIC DNA]</scope>
    <source>
        <strain evidence="1">WSM5005</strain>
    </source>
</reference>
<dbReference type="RefSeq" id="WP_027196003.1">
    <property type="nucleotide sequence ID" value="NZ_CP017562.2"/>
</dbReference>
<reference evidence="1" key="2">
    <citation type="submission" date="2021-06" db="EMBL/GenBank/DDBJ databases">
        <authorList>
            <person name="Rogers T.H."/>
            <person name="Ramsay J.P."/>
            <person name="Wang P."/>
            <person name="Terpolilli J."/>
        </authorList>
    </citation>
    <scope>NUCLEOTIDE SEQUENCE</scope>
    <source>
        <strain evidence="1">WSM5005</strain>
    </source>
</reference>
<keyword evidence="2" id="KW-1185">Reference proteome</keyword>
<organism evidence="1 2">
    <name type="scientific">Paraburkholderia sprentiae WSM5005</name>
    <dbReference type="NCBI Taxonomy" id="754502"/>
    <lineage>
        <taxon>Bacteria</taxon>
        <taxon>Pseudomonadati</taxon>
        <taxon>Pseudomonadota</taxon>
        <taxon>Betaproteobacteria</taxon>
        <taxon>Burkholderiales</taxon>
        <taxon>Burkholderiaceae</taxon>
        <taxon>Paraburkholderia</taxon>
    </lineage>
</organism>
<dbReference type="STRING" id="754502.BJG93_24510"/>
<gene>
    <name evidence="1" type="ORF">BJG93_24510</name>
</gene>
<evidence type="ECO:0008006" key="3">
    <source>
        <dbReference type="Google" id="ProtNLM"/>
    </source>
</evidence>
<dbReference type="AlphaFoldDB" id="A0A1I9YQM3"/>
<dbReference type="EMBL" id="CP017562">
    <property type="protein sequence ID" value="APA88514.1"/>
    <property type="molecule type" value="Genomic_DNA"/>
</dbReference>
<accession>A0A1I9YQM3</accession>
<dbReference type="Proteomes" id="UP000179860">
    <property type="component" value="Chromosome 2"/>
</dbReference>
<name>A0A1I9YQM3_9BURK</name>
<evidence type="ECO:0000313" key="2">
    <source>
        <dbReference type="Proteomes" id="UP000179860"/>
    </source>
</evidence>
<evidence type="ECO:0000313" key="1">
    <source>
        <dbReference type="EMBL" id="APA88514.1"/>
    </source>
</evidence>
<sequence length="92" mass="10503">MTGEAELAARIAQTACQIREWCQRNDYAITIDDCIPERAAARVLGYRSPDALRKQVSDGRNLMNYRLRGNVRHYPVLDVARIIEAGWNRNGK</sequence>
<dbReference type="KEGG" id="pspw:BJG93_24510"/>
<proteinExistence type="predicted"/>
<protein>
    <recommendedName>
        <fullName evidence="3">DNA-binding protein</fullName>
    </recommendedName>
</protein>